<dbReference type="EMBL" id="VSSQ01123047">
    <property type="protein sequence ID" value="MPN54627.1"/>
    <property type="molecule type" value="Genomic_DNA"/>
</dbReference>
<evidence type="ECO:0000313" key="1">
    <source>
        <dbReference type="EMBL" id="MPN54627.1"/>
    </source>
</evidence>
<sequence length="54" mass="5732">MKNETMNAYTQPTAPASVGVITPPRIPPMIMNGVIKAGNAATNAFHFVLELAFS</sequence>
<proteinExistence type="predicted"/>
<protein>
    <submittedName>
        <fullName evidence="1">Uncharacterized protein</fullName>
    </submittedName>
</protein>
<dbReference type="AlphaFoldDB" id="A0A645ITY7"/>
<organism evidence="1">
    <name type="scientific">bioreactor metagenome</name>
    <dbReference type="NCBI Taxonomy" id="1076179"/>
    <lineage>
        <taxon>unclassified sequences</taxon>
        <taxon>metagenomes</taxon>
        <taxon>ecological metagenomes</taxon>
    </lineage>
</organism>
<comment type="caution">
    <text evidence="1">The sequence shown here is derived from an EMBL/GenBank/DDBJ whole genome shotgun (WGS) entry which is preliminary data.</text>
</comment>
<accession>A0A645ITY7</accession>
<reference evidence="1" key="1">
    <citation type="submission" date="2019-08" db="EMBL/GenBank/DDBJ databases">
        <authorList>
            <person name="Kucharzyk K."/>
            <person name="Murdoch R.W."/>
            <person name="Higgins S."/>
            <person name="Loffler F."/>
        </authorList>
    </citation>
    <scope>NUCLEOTIDE SEQUENCE</scope>
</reference>
<gene>
    <name evidence="1" type="ORF">SDC9_202299</name>
</gene>
<name>A0A645ITY7_9ZZZZ</name>